<protein>
    <recommendedName>
        <fullName evidence="4">Flagellar P-ring protein</fullName>
    </recommendedName>
    <alternativeName>
        <fullName evidence="4">Basal body P-ring protein</fullName>
    </alternativeName>
</protein>
<dbReference type="GO" id="GO:0071973">
    <property type="term" value="P:bacterial-type flagellum-dependent cell motility"/>
    <property type="evidence" value="ECO:0007669"/>
    <property type="project" value="InterPro"/>
</dbReference>
<dbReference type="Pfam" id="PF02119">
    <property type="entry name" value="FlgI"/>
    <property type="match status" value="1"/>
</dbReference>
<comment type="subcellular location">
    <subcellularLocation>
        <location evidence="4">Periplasm</location>
    </subcellularLocation>
    <subcellularLocation>
        <location evidence="4">Bacterial flagellum basal body</location>
    </subcellularLocation>
</comment>
<accession>Q1IMH3</accession>
<sequence length="351" mass="36505">MIGAQEAPRMVTIRDITTIEGVRENPLIGYGMVVGLNGTGDRTQTFFTTQTLSGILQRMGVQVPSGSMRVNNVASVMVTAVLPPFAVHGGRIDVTVSSIGDAKSLDGGMLLLTPLYGADGQVYAAAQGALAIGGYSASSNGNSKQSNHPTVGRIPEGGVIEKDLSVGLEKLSSVSLLLRDPEFATATSIAAEVNRSLASPVARAVDARRVVVGVRPETSVPELLAKIQSLEIPLRERSRIIVNERTGTIVMGAKVQLSAVAVLHGNLSVEITSSMAVSQPAPLSNGSTVRGTETNLEAREAPVKLLELKEGATVAQLVEGLQKIGATARDVVSILQAMKAAGALQAEVEVL</sequence>
<keyword evidence="3 4" id="KW-0975">Bacterial flagellum</keyword>
<evidence type="ECO:0000313" key="5">
    <source>
        <dbReference type="EMBL" id="ABF41927.1"/>
    </source>
</evidence>
<dbReference type="Proteomes" id="UP000002432">
    <property type="component" value="Chromosome"/>
</dbReference>
<keyword evidence="5" id="KW-0969">Cilium</keyword>
<reference evidence="5 6" key="1">
    <citation type="journal article" date="2009" name="Appl. Environ. Microbiol.">
        <title>Three genomes from the phylum Acidobacteria provide insight into the lifestyles of these microorganisms in soils.</title>
        <authorList>
            <person name="Ward N.L."/>
            <person name="Challacombe J.F."/>
            <person name="Janssen P.H."/>
            <person name="Henrissat B."/>
            <person name="Coutinho P.M."/>
            <person name="Wu M."/>
            <person name="Xie G."/>
            <person name="Haft D.H."/>
            <person name="Sait M."/>
            <person name="Badger J."/>
            <person name="Barabote R.D."/>
            <person name="Bradley B."/>
            <person name="Brettin T.S."/>
            <person name="Brinkac L.M."/>
            <person name="Bruce D."/>
            <person name="Creasy T."/>
            <person name="Daugherty S.C."/>
            <person name="Davidsen T.M."/>
            <person name="DeBoy R.T."/>
            <person name="Detter J.C."/>
            <person name="Dodson R.J."/>
            <person name="Durkin A.S."/>
            <person name="Ganapathy A."/>
            <person name="Gwinn-Giglio M."/>
            <person name="Han C.S."/>
            <person name="Khouri H."/>
            <person name="Kiss H."/>
            <person name="Kothari S.P."/>
            <person name="Madupu R."/>
            <person name="Nelson K.E."/>
            <person name="Nelson W.C."/>
            <person name="Paulsen I."/>
            <person name="Penn K."/>
            <person name="Ren Q."/>
            <person name="Rosovitz M.J."/>
            <person name="Selengut J.D."/>
            <person name="Shrivastava S."/>
            <person name="Sullivan S.A."/>
            <person name="Tapia R."/>
            <person name="Thompson L.S."/>
            <person name="Watkins K.L."/>
            <person name="Yang Q."/>
            <person name="Yu C."/>
            <person name="Zafar N."/>
            <person name="Zhou L."/>
            <person name="Kuske C.R."/>
        </authorList>
    </citation>
    <scope>NUCLEOTIDE SEQUENCE [LARGE SCALE GENOMIC DNA]</scope>
    <source>
        <strain evidence="5 6">Ellin345</strain>
    </source>
</reference>
<comment type="subunit">
    <text evidence="4">The basal body constitutes a major portion of the flagellar organelle and consists of four rings (L,P,S, and M) mounted on a central rod.</text>
</comment>
<evidence type="ECO:0000313" key="6">
    <source>
        <dbReference type="Proteomes" id="UP000002432"/>
    </source>
</evidence>
<dbReference type="GO" id="GO:0030288">
    <property type="term" value="C:outer membrane-bounded periplasmic space"/>
    <property type="evidence" value="ECO:0007669"/>
    <property type="project" value="InterPro"/>
</dbReference>
<proteinExistence type="inferred from homology"/>
<keyword evidence="5" id="KW-0966">Cell projection</keyword>
<evidence type="ECO:0000256" key="2">
    <source>
        <dbReference type="ARBA" id="ARBA00022729"/>
    </source>
</evidence>
<name>Q1IMH3_KORVE</name>
<keyword evidence="6" id="KW-1185">Reference proteome</keyword>
<dbReference type="eggNOG" id="COG1706">
    <property type="taxonomic scope" value="Bacteria"/>
</dbReference>
<dbReference type="STRING" id="204669.Acid345_2926"/>
<dbReference type="NCBIfam" id="NF003676">
    <property type="entry name" value="PRK05303.1"/>
    <property type="match status" value="1"/>
</dbReference>
<dbReference type="HAMAP" id="MF_00416">
    <property type="entry name" value="FlgI"/>
    <property type="match status" value="1"/>
</dbReference>
<evidence type="ECO:0000256" key="4">
    <source>
        <dbReference type="HAMAP-Rule" id="MF_00416"/>
    </source>
</evidence>
<organism evidence="5 6">
    <name type="scientific">Koribacter versatilis (strain Ellin345)</name>
    <dbReference type="NCBI Taxonomy" id="204669"/>
    <lineage>
        <taxon>Bacteria</taxon>
        <taxon>Pseudomonadati</taxon>
        <taxon>Acidobacteriota</taxon>
        <taxon>Terriglobia</taxon>
        <taxon>Terriglobales</taxon>
        <taxon>Candidatus Korobacteraceae</taxon>
        <taxon>Candidatus Korobacter</taxon>
    </lineage>
</organism>
<comment type="similarity">
    <text evidence="4">Belongs to the FlgI family.</text>
</comment>
<gene>
    <name evidence="4" type="primary">flgI</name>
    <name evidence="5" type="ordered locus">Acid345_2926</name>
</gene>
<dbReference type="InterPro" id="IPR001782">
    <property type="entry name" value="Flag_FlgI"/>
</dbReference>
<dbReference type="EMBL" id="CP000360">
    <property type="protein sequence ID" value="ABF41927.1"/>
    <property type="molecule type" value="Genomic_DNA"/>
</dbReference>
<dbReference type="PANTHER" id="PTHR30381">
    <property type="entry name" value="FLAGELLAR P-RING PERIPLASMIC PROTEIN FLGI"/>
    <property type="match status" value="1"/>
</dbReference>
<evidence type="ECO:0000256" key="3">
    <source>
        <dbReference type="ARBA" id="ARBA00023143"/>
    </source>
</evidence>
<dbReference type="GO" id="GO:0009428">
    <property type="term" value="C:bacterial-type flagellum basal body, distal rod, P ring"/>
    <property type="evidence" value="ECO:0007669"/>
    <property type="project" value="InterPro"/>
</dbReference>
<comment type="function">
    <text evidence="1 4">Assembles around the rod to form the L-ring and probably protects the motor/basal body from shearing forces during rotation.</text>
</comment>
<evidence type="ECO:0000256" key="1">
    <source>
        <dbReference type="ARBA" id="ARBA00002591"/>
    </source>
</evidence>
<dbReference type="PRINTS" id="PR01010">
    <property type="entry name" value="FLGPRINGFLGI"/>
</dbReference>
<keyword evidence="2" id="KW-0732">Signal</keyword>
<dbReference type="AlphaFoldDB" id="Q1IMH3"/>
<dbReference type="HOGENOM" id="CLU_045235_1_0_0"/>
<dbReference type="EnsemblBacteria" id="ABF41927">
    <property type="protein sequence ID" value="ABF41927"/>
    <property type="gene ID" value="Acid345_2926"/>
</dbReference>
<dbReference type="PANTHER" id="PTHR30381:SF0">
    <property type="entry name" value="FLAGELLAR P-RING PROTEIN"/>
    <property type="match status" value="1"/>
</dbReference>
<dbReference type="KEGG" id="aba:Acid345_2926"/>
<dbReference type="GO" id="GO:0005198">
    <property type="term" value="F:structural molecule activity"/>
    <property type="evidence" value="ECO:0007669"/>
    <property type="project" value="InterPro"/>
</dbReference>
<keyword evidence="4" id="KW-0574">Periplasm</keyword>
<keyword evidence="5" id="KW-0282">Flagellum</keyword>